<comment type="similarity">
    <text evidence="3">In the N-terminal section; belongs to the cytidine and deoxycytidylate deaminase family.</text>
</comment>
<dbReference type="EC" id="3.5.4.26" evidence="5"/>
<dbReference type="SUPFAM" id="SSF53597">
    <property type="entry name" value="Dihydrofolate reductase-like"/>
    <property type="match status" value="1"/>
</dbReference>
<evidence type="ECO:0000313" key="11">
    <source>
        <dbReference type="Proteomes" id="UP000198318"/>
    </source>
</evidence>
<dbReference type="GO" id="GO:0009231">
    <property type="term" value="P:riboflavin biosynthetic process"/>
    <property type="evidence" value="ECO:0007669"/>
    <property type="project" value="UniProtKB-UniPathway"/>
</dbReference>
<evidence type="ECO:0000256" key="7">
    <source>
        <dbReference type="ARBA" id="ARBA00049861"/>
    </source>
</evidence>
<comment type="function">
    <text evidence="1">Converts 2,5-diamino-6-(ribosylamino)-4(3h)-pyrimidinone 5'-phosphate into 5-amino-6-(ribosylamino)-2,4(1h,3h)-pyrimidinedione 5'-phosphate.</text>
</comment>
<dbReference type="SUPFAM" id="SSF53927">
    <property type="entry name" value="Cytidine deaminase-like"/>
    <property type="match status" value="1"/>
</dbReference>
<comment type="catalytic activity">
    <reaction evidence="7">
        <text>5-amino-6-(5-phospho-D-ribitylamino)uracil + NADP(+) = 5-amino-6-(5-phospho-D-ribosylamino)uracil + NADPH + H(+)</text>
        <dbReference type="Rhea" id="RHEA:17845"/>
        <dbReference type="ChEBI" id="CHEBI:15378"/>
        <dbReference type="ChEBI" id="CHEBI:57783"/>
        <dbReference type="ChEBI" id="CHEBI:58349"/>
        <dbReference type="ChEBI" id="CHEBI:58421"/>
        <dbReference type="ChEBI" id="CHEBI:58453"/>
        <dbReference type="EC" id="1.1.1.193"/>
    </reaction>
</comment>
<dbReference type="Proteomes" id="UP000198318">
    <property type="component" value="Unassembled WGS sequence"/>
</dbReference>
<dbReference type="Pfam" id="PF00383">
    <property type="entry name" value="dCMP_cyt_deam_1"/>
    <property type="match status" value="1"/>
</dbReference>
<dbReference type="GO" id="GO:0008703">
    <property type="term" value="F:5-amino-6-(5-phosphoribosylamino)uracil reductase activity"/>
    <property type="evidence" value="ECO:0007669"/>
    <property type="project" value="UniProtKB-EC"/>
</dbReference>
<keyword evidence="11" id="KW-1185">Reference proteome</keyword>
<dbReference type="RefSeq" id="WP_218826726.1">
    <property type="nucleotide sequence ID" value="NZ_FZOR01000017.1"/>
</dbReference>
<dbReference type="AlphaFoldDB" id="A0A239K5U5"/>
<dbReference type="InterPro" id="IPR002734">
    <property type="entry name" value="RibDG_C"/>
</dbReference>
<evidence type="ECO:0000256" key="8">
    <source>
        <dbReference type="ARBA" id="ARBA00049886"/>
    </source>
</evidence>
<dbReference type="PROSITE" id="PS51747">
    <property type="entry name" value="CYT_DCMP_DEAMINASES_2"/>
    <property type="match status" value="1"/>
</dbReference>
<dbReference type="GO" id="GO:0008835">
    <property type="term" value="F:diaminohydroxyphosphoribosylaminopyrimidine deaminase activity"/>
    <property type="evidence" value="ECO:0007669"/>
    <property type="project" value="UniProtKB-EC"/>
</dbReference>
<organism evidence="10 11">
    <name type="scientific">Actinomadura meyerae</name>
    <dbReference type="NCBI Taxonomy" id="240840"/>
    <lineage>
        <taxon>Bacteria</taxon>
        <taxon>Bacillati</taxon>
        <taxon>Actinomycetota</taxon>
        <taxon>Actinomycetes</taxon>
        <taxon>Streptosporangiales</taxon>
        <taxon>Thermomonosporaceae</taxon>
        <taxon>Actinomadura</taxon>
    </lineage>
</organism>
<sequence length="306" mass="31246">MTTTAPADPVALAAPDAATGTELAAMRQAIAISAFGLGRTSPAPPAGCVILDQGGRIVGQGYRLRAGDPGAEANALAAAAAKAAHGTAVITLEPDQDGAQELLDAGISRVVTSLPRPRGSAVQALADAGAQVVARVLEAEALTVLGGWFMGLHTSRPTVTWAYLASRHQPRPLPRDLTEAEMLRARADVVLRPSGQPAEAVPGAHGPGVLRLPAVLPAGDPAGALAQLHAGGVRNLFLGGHPTLAVPFVEAGLVDRVVAYLAPLAASEKGEALAWPVPAGFRVTGVRRERQMVRVQAARAPQATRS</sequence>
<dbReference type="Gene3D" id="3.40.430.10">
    <property type="entry name" value="Dihydrofolate Reductase, subunit A"/>
    <property type="match status" value="1"/>
</dbReference>
<evidence type="ECO:0000313" key="10">
    <source>
        <dbReference type="EMBL" id="SNT13747.1"/>
    </source>
</evidence>
<evidence type="ECO:0000256" key="4">
    <source>
        <dbReference type="ARBA" id="ARBA00007417"/>
    </source>
</evidence>
<comment type="catalytic activity">
    <reaction evidence="8">
        <text>2,5-diamino-6-hydroxy-4-(5-phosphoribosylamino)-pyrimidine + H2O + H(+) = 5-amino-6-(5-phospho-D-ribosylamino)uracil + NH4(+)</text>
        <dbReference type="Rhea" id="RHEA:21868"/>
        <dbReference type="ChEBI" id="CHEBI:15377"/>
        <dbReference type="ChEBI" id="CHEBI:15378"/>
        <dbReference type="ChEBI" id="CHEBI:28938"/>
        <dbReference type="ChEBI" id="CHEBI:58453"/>
        <dbReference type="ChEBI" id="CHEBI:58614"/>
        <dbReference type="EC" id="3.5.4.26"/>
    </reaction>
</comment>
<reference evidence="10 11" key="1">
    <citation type="submission" date="2017-06" db="EMBL/GenBank/DDBJ databases">
        <authorList>
            <person name="Kim H.J."/>
            <person name="Triplett B.A."/>
        </authorList>
    </citation>
    <scope>NUCLEOTIDE SEQUENCE [LARGE SCALE GENOMIC DNA]</scope>
    <source>
        <strain evidence="10 11">DSM 44715</strain>
    </source>
</reference>
<protein>
    <recommendedName>
        <fullName evidence="6">Riboflavin biosynthesis protein RibD</fullName>
        <ecNumber evidence="5">3.5.4.26</ecNumber>
    </recommendedName>
</protein>
<proteinExistence type="inferred from homology"/>
<dbReference type="Pfam" id="PF01872">
    <property type="entry name" value="RibD_C"/>
    <property type="match status" value="1"/>
</dbReference>
<dbReference type="InterPro" id="IPR024072">
    <property type="entry name" value="DHFR-like_dom_sf"/>
</dbReference>
<evidence type="ECO:0000259" key="9">
    <source>
        <dbReference type="PROSITE" id="PS51747"/>
    </source>
</evidence>
<feature type="domain" description="CMP/dCMP-type deaminase" evidence="9">
    <location>
        <begin position="20"/>
        <end position="133"/>
    </location>
</feature>
<dbReference type="InterPro" id="IPR002125">
    <property type="entry name" value="CMP_dCMP_dom"/>
</dbReference>
<dbReference type="InterPro" id="IPR016193">
    <property type="entry name" value="Cytidine_deaminase-like"/>
</dbReference>
<comment type="pathway">
    <text evidence="2">Cofactor biosynthesis; riboflavin biosynthesis; 5-amino-6-(D-ribitylamino)uracil from GTP: step 2/4.</text>
</comment>
<name>A0A239K5U5_9ACTN</name>
<evidence type="ECO:0000256" key="1">
    <source>
        <dbReference type="ARBA" id="ARBA00002151"/>
    </source>
</evidence>
<evidence type="ECO:0000256" key="5">
    <source>
        <dbReference type="ARBA" id="ARBA00012766"/>
    </source>
</evidence>
<evidence type="ECO:0000256" key="2">
    <source>
        <dbReference type="ARBA" id="ARBA00004882"/>
    </source>
</evidence>
<comment type="similarity">
    <text evidence="4">In the C-terminal section; belongs to the HTP reductase family.</text>
</comment>
<accession>A0A239K5U5</accession>
<evidence type="ECO:0000256" key="6">
    <source>
        <dbReference type="ARBA" id="ARBA00019930"/>
    </source>
</evidence>
<dbReference type="Gene3D" id="3.40.140.10">
    <property type="entry name" value="Cytidine Deaminase, domain 2"/>
    <property type="match status" value="1"/>
</dbReference>
<gene>
    <name evidence="10" type="ORF">SAMN05443665_101721</name>
</gene>
<evidence type="ECO:0000256" key="3">
    <source>
        <dbReference type="ARBA" id="ARBA00005259"/>
    </source>
</evidence>
<dbReference type="UniPathway" id="UPA00275">
    <property type="reaction ID" value="UER00401"/>
</dbReference>
<dbReference type="EMBL" id="FZOR01000017">
    <property type="protein sequence ID" value="SNT13747.1"/>
    <property type="molecule type" value="Genomic_DNA"/>
</dbReference>